<gene>
    <name evidence="2" type="ORF">SETIT_9G325800v2</name>
</gene>
<feature type="compositionally biased region" description="Basic and acidic residues" evidence="1">
    <location>
        <begin position="100"/>
        <end position="126"/>
    </location>
</feature>
<dbReference type="InterPro" id="IPR027417">
    <property type="entry name" value="P-loop_NTPase"/>
</dbReference>
<feature type="compositionally biased region" description="Basic residues" evidence="1">
    <location>
        <begin position="212"/>
        <end position="225"/>
    </location>
</feature>
<organism evidence="2">
    <name type="scientific">Setaria italica</name>
    <name type="common">Foxtail millet</name>
    <name type="synonym">Panicum italicum</name>
    <dbReference type="NCBI Taxonomy" id="4555"/>
    <lineage>
        <taxon>Eukaryota</taxon>
        <taxon>Viridiplantae</taxon>
        <taxon>Streptophyta</taxon>
        <taxon>Embryophyta</taxon>
        <taxon>Tracheophyta</taxon>
        <taxon>Spermatophyta</taxon>
        <taxon>Magnoliopsida</taxon>
        <taxon>Liliopsida</taxon>
        <taxon>Poales</taxon>
        <taxon>Poaceae</taxon>
        <taxon>PACMAD clade</taxon>
        <taxon>Panicoideae</taxon>
        <taxon>Panicodae</taxon>
        <taxon>Paniceae</taxon>
        <taxon>Cenchrinae</taxon>
        <taxon>Setaria</taxon>
    </lineage>
</organism>
<name>A0A368SN63_SETIT</name>
<dbReference type="EMBL" id="CM003536">
    <property type="protein sequence ID" value="RCV43838.1"/>
    <property type="molecule type" value="Genomic_DNA"/>
</dbReference>
<dbReference type="SUPFAM" id="SSF52540">
    <property type="entry name" value="P-loop containing nucleoside triphosphate hydrolases"/>
    <property type="match status" value="1"/>
</dbReference>
<feature type="region of interest" description="Disordered" evidence="1">
    <location>
        <begin position="180"/>
        <end position="238"/>
    </location>
</feature>
<dbReference type="AlphaFoldDB" id="A0A368SN63"/>
<dbReference type="Gene3D" id="3.40.50.300">
    <property type="entry name" value="P-loop containing nucleotide triphosphate hydrolases"/>
    <property type="match status" value="1"/>
</dbReference>
<feature type="compositionally biased region" description="Basic and acidic residues" evidence="1">
    <location>
        <begin position="226"/>
        <end position="235"/>
    </location>
</feature>
<reference evidence="2" key="2">
    <citation type="submission" date="2015-07" db="EMBL/GenBank/DDBJ databases">
        <authorList>
            <person name="Noorani M."/>
        </authorList>
    </citation>
    <scope>NUCLEOTIDE SEQUENCE</scope>
    <source>
        <strain evidence="2">Yugu1</strain>
    </source>
</reference>
<dbReference type="STRING" id="4555.A0A368SN63"/>
<dbReference type="OrthoDB" id="6513042at2759"/>
<proteinExistence type="predicted"/>
<reference evidence="2" key="1">
    <citation type="journal article" date="2012" name="Nat. Biotechnol.">
        <title>Reference genome sequence of the model plant Setaria.</title>
        <authorList>
            <person name="Bennetzen J.L."/>
            <person name="Schmutz J."/>
            <person name="Wang H."/>
            <person name="Percifield R."/>
            <person name="Hawkins J."/>
            <person name="Pontaroli A.C."/>
            <person name="Estep M."/>
            <person name="Feng L."/>
            <person name="Vaughn J.N."/>
            <person name="Grimwood J."/>
            <person name="Jenkins J."/>
            <person name="Barry K."/>
            <person name="Lindquist E."/>
            <person name="Hellsten U."/>
            <person name="Deshpande S."/>
            <person name="Wang X."/>
            <person name="Wu X."/>
            <person name="Mitros T."/>
            <person name="Triplett J."/>
            <person name="Yang X."/>
            <person name="Ye C.Y."/>
            <person name="Mauro-Herrera M."/>
            <person name="Wang L."/>
            <person name="Li P."/>
            <person name="Sharma M."/>
            <person name="Sharma R."/>
            <person name="Ronald P.C."/>
            <person name="Panaud O."/>
            <person name="Kellogg E.A."/>
            <person name="Brutnell T.P."/>
            <person name="Doust A.N."/>
            <person name="Tuskan G.A."/>
            <person name="Rokhsar D."/>
            <person name="Devos K.M."/>
        </authorList>
    </citation>
    <scope>NUCLEOTIDE SEQUENCE [LARGE SCALE GENOMIC DNA]</scope>
    <source>
        <strain evidence="2">Yugu1</strain>
    </source>
</reference>
<evidence type="ECO:0000313" key="2">
    <source>
        <dbReference type="EMBL" id="RCV43838.1"/>
    </source>
</evidence>
<evidence type="ECO:0000256" key="1">
    <source>
        <dbReference type="SAM" id="MobiDB-lite"/>
    </source>
</evidence>
<protein>
    <recommendedName>
        <fullName evidence="3">Helicase/UvrB N-terminal domain-containing protein</fullName>
    </recommendedName>
</protein>
<sequence length="312" mass="34677">MERRDLSSSPLLSLRSDRRADIHWLVPCGPPPSPRRLASPCARAPRSSASLAELLPHPAASPSPCTRPPPGPARQLRAQIRRHLPSTPRSRPGAWTPVEMARRRSRADEGGDWRRGGSEGRGSRRDGRRYQLEALERAVAGNTVAFLETGAGKTLIAVLLLRAYAHRICSALLRRLPRPHCRARGPAGAGDQGPHGPPRGTVLRRDGGWLLGRRHLAPHRRRGRGARHDAADPPRRSPPLLLHAAGHRAPHLRRVPPCPREPPYANILKVTRKVLSFYTCLSSFLPDCQTVRYSVTLSMRLCIYQHSKFLKF</sequence>
<accession>A0A368SN63</accession>
<feature type="region of interest" description="Disordered" evidence="1">
    <location>
        <begin position="82"/>
        <end position="126"/>
    </location>
</feature>
<evidence type="ECO:0008006" key="3">
    <source>
        <dbReference type="Google" id="ProtNLM"/>
    </source>
</evidence>